<feature type="transmembrane region" description="Helical" evidence="2">
    <location>
        <begin position="223"/>
        <end position="245"/>
    </location>
</feature>
<gene>
    <name evidence="3" type="ORF">NCTC13354_00465</name>
</gene>
<feature type="transmembrane region" description="Helical" evidence="2">
    <location>
        <begin position="21"/>
        <end position="41"/>
    </location>
</feature>
<organism evidence="3 4">
    <name type="scientific">Trueperella bialowiezensis</name>
    <dbReference type="NCBI Taxonomy" id="312285"/>
    <lineage>
        <taxon>Bacteria</taxon>
        <taxon>Bacillati</taxon>
        <taxon>Actinomycetota</taxon>
        <taxon>Actinomycetes</taxon>
        <taxon>Actinomycetales</taxon>
        <taxon>Actinomycetaceae</taxon>
        <taxon>Trueperella</taxon>
    </lineage>
</organism>
<name>A0A3S4Z4I3_9ACTO</name>
<evidence type="ECO:0000313" key="4">
    <source>
        <dbReference type="Proteomes" id="UP000269542"/>
    </source>
</evidence>
<dbReference type="RefSeq" id="WP_126415949.1">
    <property type="nucleotide sequence ID" value="NZ_LR134476.1"/>
</dbReference>
<keyword evidence="2" id="KW-1133">Transmembrane helix</keyword>
<reference evidence="3 4" key="1">
    <citation type="submission" date="2018-12" db="EMBL/GenBank/DDBJ databases">
        <authorList>
            <consortium name="Pathogen Informatics"/>
        </authorList>
    </citation>
    <scope>NUCLEOTIDE SEQUENCE [LARGE SCALE GENOMIC DNA]</scope>
    <source>
        <strain evidence="3 4">NCTC13354</strain>
    </source>
</reference>
<keyword evidence="2" id="KW-0472">Membrane</keyword>
<keyword evidence="4" id="KW-1185">Reference proteome</keyword>
<feature type="transmembrane region" description="Helical" evidence="2">
    <location>
        <begin position="167"/>
        <end position="188"/>
    </location>
</feature>
<feature type="transmembrane region" description="Helical" evidence="2">
    <location>
        <begin position="194"/>
        <end position="216"/>
    </location>
</feature>
<feature type="transmembrane region" description="Helical" evidence="2">
    <location>
        <begin position="336"/>
        <end position="356"/>
    </location>
</feature>
<accession>A0A3S4Z4I3</accession>
<dbReference type="AlphaFoldDB" id="A0A3S4Z4I3"/>
<feature type="transmembrane region" description="Helical" evidence="2">
    <location>
        <begin position="105"/>
        <end position="123"/>
    </location>
</feature>
<feature type="transmembrane region" description="Helical" evidence="2">
    <location>
        <begin position="265"/>
        <end position="283"/>
    </location>
</feature>
<sequence>MKTIDLSREMTVVRAGLTAPFFTWLAMVTFAVVAFTLTASAPMLGDTTWADAARVGTGWWMTTFGGETAIGGVPVSLMPLTFTIIVVYVSYMLFRKREVARWSEVVTAGITQALVVALLGVLIRPNGAWWPAIFGAFALGFGSALCAARHELIHVSWWDAAKPRLRYLLVVLTLLACLVLVVAIALGWSRITQIHGYYLTGVLGGAGLVVLQLAYLPVGAVWALAWLLGAGFAVGTGTEFSSLGVESAPLPAIPIFGALPQVSDGSPWIVAGVCVIFAALAVVNTRREQAALGVTLKNTAVATLATSLVLAVLSLMASGAIGPQNMAEVGPVAAEVFGYALAVIGLPYMAATLFAHSTTHTFIRTKFTEARERRQDTKAESEPDDVEPEPRQDGQ</sequence>
<feature type="transmembrane region" description="Helical" evidence="2">
    <location>
        <begin position="69"/>
        <end position="93"/>
    </location>
</feature>
<dbReference type="KEGG" id="tbw:NCTC13354_00465"/>
<feature type="transmembrane region" description="Helical" evidence="2">
    <location>
        <begin position="295"/>
        <end position="316"/>
    </location>
</feature>
<dbReference type="OrthoDB" id="3742900at2"/>
<dbReference type="Pfam" id="PF19877">
    <property type="entry name" value="DUF6350"/>
    <property type="match status" value="1"/>
</dbReference>
<feature type="transmembrane region" description="Helical" evidence="2">
    <location>
        <begin position="129"/>
        <end position="147"/>
    </location>
</feature>
<protein>
    <submittedName>
        <fullName evidence="3">Uncharacterized protein</fullName>
    </submittedName>
</protein>
<evidence type="ECO:0000256" key="1">
    <source>
        <dbReference type="SAM" id="MobiDB-lite"/>
    </source>
</evidence>
<dbReference type="Proteomes" id="UP000269542">
    <property type="component" value="Chromosome"/>
</dbReference>
<evidence type="ECO:0000256" key="2">
    <source>
        <dbReference type="SAM" id="Phobius"/>
    </source>
</evidence>
<evidence type="ECO:0000313" key="3">
    <source>
        <dbReference type="EMBL" id="VEI12771.1"/>
    </source>
</evidence>
<dbReference type="InterPro" id="IPR045931">
    <property type="entry name" value="DUF6350"/>
</dbReference>
<feature type="region of interest" description="Disordered" evidence="1">
    <location>
        <begin position="366"/>
        <end position="395"/>
    </location>
</feature>
<keyword evidence="2" id="KW-0812">Transmembrane</keyword>
<proteinExistence type="predicted"/>
<feature type="compositionally biased region" description="Basic and acidic residues" evidence="1">
    <location>
        <begin position="366"/>
        <end position="381"/>
    </location>
</feature>
<dbReference type="EMBL" id="LR134476">
    <property type="protein sequence ID" value="VEI12771.1"/>
    <property type="molecule type" value="Genomic_DNA"/>
</dbReference>